<dbReference type="EMBL" id="MU853431">
    <property type="protein sequence ID" value="KAK4130819.1"/>
    <property type="molecule type" value="Genomic_DNA"/>
</dbReference>
<evidence type="ECO:0000256" key="1">
    <source>
        <dbReference type="SAM" id="Phobius"/>
    </source>
</evidence>
<evidence type="ECO:0000313" key="3">
    <source>
        <dbReference type="Proteomes" id="UP001304895"/>
    </source>
</evidence>
<comment type="caution">
    <text evidence="2">The sequence shown here is derived from an EMBL/GenBank/DDBJ whole genome shotgun (WGS) entry which is preliminary data.</text>
</comment>
<dbReference type="Proteomes" id="UP001304895">
    <property type="component" value="Unassembled WGS sequence"/>
</dbReference>
<reference evidence="2" key="1">
    <citation type="journal article" date="2023" name="Mol. Phylogenet. Evol.">
        <title>Genome-scale phylogeny and comparative genomics of the fungal order Sordariales.</title>
        <authorList>
            <person name="Hensen N."/>
            <person name="Bonometti L."/>
            <person name="Westerberg I."/>
            <person name="Brannstrom I.O."/>
            <person name="Guillou S."/>
            <person name="Cros-Aarteil S."/>
            <person name="Calhoun S."/>
            <person name="Haridas S."/>
            <person name="Kuo A."/>
            <person name="Mondo S."/>
            <person name="Pangilinan J."/>
            <person name="Riley R."/>
            <person name="LaButti K."/>
            <person name="Andreopoulos B."/>
            <person name="Lipzen A."/>
            <person name="Chen C."/>
            <person name="Yan M."/>
            <person name="Daum C."/>
            <person name="Ng V."/>
            <person name="Clum A."/>
            <person name="Steindorff A."/>
            <person name="Ohm R.A."/>
            <person name="Martin F."/>
            <person name="Silar P."/>
            <person name="Natvig D.O."/>
            <person name="Lalanne C."/>
            <person name="Gautier V."/>
            <person name="Ament-Velasquez S.L."/>
            <person name="Kruys A."/>
            <person name="Hutchinson M.I."/>
            <person name="Powell A.J."/>
            <person name="Barry K."/>
            <person name="Miller A.N."/>
            <person name="Grigoriev I.V."/>
            <person name="Debuchy R."/>
            <person name="Gladieux P."/>
            <person name="Hiltunen Thoren M."/>
            <person name="Johannesson H."/>
        </authorList>
    </citation>
    <scope>NUCLEOTIDE SEQUENCE</scope>
    <source>
        <strain evidence="2">CBS 123565</strain>
    </source>
</reference>
<keyword evidence="1" id="KW-1133">Transmembrane helix</keyword>
<proteinExistence type="predicted"/>
<sequence>MSRTAPFRPTMRLAASVHPSMPRTPVPRYTAPSMVVPGIVVVGAVSGIVAYVRSQLRKESETMNRMFAQQNTAEVRARRGQRHLVDSEGDPRKTIYNVLNW</sequence>
<protein>
    <recommendedName>
        <fullName evidence="4">Transmembrane protein</fullName>
    </recommendedName>
</protein>
<feature type="transmembrane region" description="Helical" evidence="1">
    <location>
        <begin position="29"/>
        <end position="52"/>
    </location>
</feature>
<evidence type="ECO:0000313" key="2">
    <source>
        <dbReference type="EMBL" id="KAK4130819.1"/>
    </source>
</evidence>
<keyword evidence="3" id="KW-1185">Reference proteome</keyword>
<organism evidence="2 3">
    <name type="scientific">Trichocladium antarcticum</name>
    <dbReference type="NCBI Taxonomy" id="1450529"/>
    <lineage>
        <taxon>Eukaryota</taxon>
        <taxon>Fungi</taxon>
        <taxon>Dikarya</taxon>
        <taxon>Ascomycota</taxon>
        <taxon>Pezizomycotina</taxon>
        <taxon>Sordariomycetes</taxon>
        <taxon>Sordariomycetidae</taxon>
        <taxon>Sordariales</taxon>
        <taxon>Chaetomiaceae</taxon>
        <taxon>Trichocladium</taxon>
    </lineage>
</organism>
<evidence type="ECO:0008006" key="4">
    <source>
        <dbReference type="Google" id="ProtNLM"/>
    </source>
</evidence>
<keyword evidence="1" id="KW-0472">Membrane</keyword>
<accession>A0AAN6UDM8</accession>
<name>A0AAN6UDM8_9PEZI</name>
<dbReference type="AlphaFoldDB" id="A0AAN6UDM8"/>
<reference evidence="2" key="2">
    <citation type="submission" date="2023-05" db="EMBL/GenBank/DDBJ databases">
        <authorList>
            <consortium name="Lawrence Berkeley National Laboratory"/>
            <person name="Steindorff A."/>
            <person name="Hensen N."/>
            <person name="Bonometti L."/>
            <person name="Westerberg I."/>
            <person name="Brannstrom I.O."/>
            <person name="Guillou S."/>
            <person name="Cros-Aarteil S."/>
            <person name="Calhoun S."/>
            <person name="Haridas S."/>
            <person name="Kuo A."/>
            <person name="Mondo S."/>
            <person name="Pangilinan J."/>
            <person name="Riley R."/>
            <person name="Labutti K."/>
            <person name="Andreopoulos B."/>
            <person name="Lipzen A."/>
            <person name="Chen C."/>
            <person name="Yanf M."/>
            <person name="Daum C."/>
            <person name="Ng V."/>
            <person name="Clum A."/>
            <person name="Ohm R."/>
            <person name="Martin F."/>
            <person name="Silar P."/>
            <person name="Natvig D."/>
            <person name="Lalanne C."/>
            <person name="Gautier V."/>
            <person name="Ament-Velasquez S.L."/>
            <person name="Kruys A."/>
            <person name="Hutchinson M.I."/>
            <person name="Powell A.J."/>
            <person name="Barry K."/>
            <person name="Miller A.N."/>
            <person name="Grigoriev I.V."/>
            <person name="Debuchy R."/>
            <person name="Gladieux P."/>
            <person name="Thoren M.H."/>
            <person name="Johannesson H."/>
        </authorList>
    </citation>
    <scope>NUCLEOTIDE SEQUENCE</scope>
    <source>
        <strain evidence="2">CBS 123565</strain>
    </source>
</reference>
<keyword evidence="1" id="KW-0812">Transmembrane</keyword>
<gene>
    <name evidence="2" type="ORF">BT67DRAFT_390077</name>
</gene>